<reference evidence="4" key="1">
    <citation type="submission" date="2025-08" db="UniProtKB">
        <authorList>
            <consortium name="RefSeq"/>
        </authorList>
    </citation>
    <scope>IDENTIFICATION</scope>
    <source>
        <tissue evidence="4">Testes</tissue>
    </source>
</reference>
<evidence type="ECO:0000256" key="2">
    <source>
        <dbReference type="SAM" id="MobiDB-lite"/>
    </source>
</evidence>
<feature type="compositionally biased region" description="Polar residues" evidence="2">
    <location>
        <begin position="28"/>
        <end position="44"/>
    </location>
</feature>
<feature type="region of interest" description="Disordered" evidence="2">
    <location>
        <begin position="187"/>
        <end position="211"/>
    </location>
</feature>
<sequence length="807" mass="92195">MSLFSGMKLKVASSSASATASHLSTDSISKSGATSKTGEQRAQQSSLTLLDAGLNTDIVKSDTVLSGSINSENTASQETVDSTLHDECHNEDELNKLGHNSAENITYFTGHIEPLQSKFSSDLEGLELNFQIEQTDDVDNNEKDECEVRKCVDEEQDDEVADNDVKTEAVESIDGCKSGFSFIGDESYDPKDDVVDSEPHNGDKPIDSSSQLPRYEIHLTKNEEFELFLQTSEANINSIREDILEVEKKQQYLLDSYINVNAQKLGKIMEVKKLQDEQAQSLQNEDFEKAVEIDNKIQALHDQIESMSQTTLPSLEEITSFTNTISSLYSQEIQLKRENLNKMNIYKTKEENELEEKRRKFAEGLSKEEEVIELKRVQLLKATSHLSIDKEHLEKCEKQLECKIAERCSSYIEKKCELQEQLSHVQNEILEVEQKLSALRKKENEITNGISEEDANISIVTADFAEETIKLKEERNNIESKEKNLNDEMTQFKKMEETTESLKIQFEKEDFKFSSIIDVIDGKVTQEEKCIDQLMAVQSKITQLYQEDLDWPSLQRKNNEVFLDMKKKVTTMETDVKEKTTHVLKLQTLVTSLRKKVNDIEEQINSLNEAKKLAVTGRNFVEAKRLANEVKELIGNGEETQKQLESTVKDITNDSKLVDKLQEKYNALKEVLQKQDFEIDMELKDYATETIHKLEAQLDVDEIPTFHRHLLEAKLLSCYFTIKEICIRHDVDEPTNLKNYCLTLRKEEGTVYTDAAADAVSMMTEVGKEADDNIKQLEEELQKAVDDEDYGKADILMIYYVECRTTC</sequence>
<protein>
    <submittedName>
        <fullName evidence="4">Uncharacterized protein PFB0145c-like</fullName>
    </submittedName>
</protein>
<proteinExistence type="predicted"/>
<dbReference type="Proteomes" id="UP000694865">
    <property type="component" value="Unplaced"/>
</dbReference>
<evidence type="ECO:0000313" key="3">
    <source>
        <dbReference type="Proteomes" id="UP000694865"/>
    </source>
</evidence>
<dbReference type="RefSeq" id="XP_002733961.1">
    <property type="nucleotide sequence ID" value="XM_002733915.2"/>
</dbReference>
<keyword evidence="1" id="KW-0175">Coiled coil</keyword>
<feature type="coiled-coil region" evidence="1">
    <location>
        <begin position="760"/>
        <end position="787"/>
    </location>
</feature>
<dbReference type="PANTHER" id="PTHR14332">
    <property type="entry name" value="DISRUPTED IN SCHIZOPHRENIA 1 PROTEIN"/>
    <property type="match status" value="1"/>
</dbReference>
<feature type="coiled-coil region" evidence="1">
    <location>
        <begin position="583"/>
        <end position="678"/>
    </location>
</feature>
<feature type="compositionally biased region" description="Basic and acidic residues" evidence="2">
    <location>
        <begin position="188"/>
        <end position="206"/>
    </location>
</feature>
<accession>A0ABM0GNN8</accession>
<feature type="coiled-coil region" evidence="1">
    <location>
        <begin position="422"/>
        <end position="498"/>
    </location>
</feature>
<organism evidence="3 4">
    <name type="scientific">Saccoglossus kowalevskii</name>
    <name type="common">Acorn worm</name>
    <dbReference type="NCBI Taxonomy" id="10224"/>
    <lineage>
        <taxon>Eukaryota</taxon>
        <taxon>Metazoa</taxon>
        <taxon>Hemichordata</taxon>
        <taxon>Enteropneusta</taxon>
        <taxon>Harrimaniidae</taxon>
        <taxon>Saccoglossus</taxon>
    </lineage>
</organism>
<gene>
    <name evidence="4" type="primary">LOC100373961</name>
</gene>
<dbReference type="InterPro" id="IPR026081">
    <property type="entry name" value="DISC1"/>
</dbReference>
<evidence type="ECO:0000256" key="1">
    <source>
        <dbReference type="SAM" id="Coils"/>
    </source>
</evidence>
<keyword evidence="3" id="KW-1185">Reference proteome</keyword>
<feature type="region of interest" description="Disordered" evidence="2">
    <location>
        <begin position="15"/>
        <end position="44"/>
    </location>
</feature>
<dbReference type="GeneID" id="100373961"/>
<feature type="compositionally biased region" description="Low complexity" evidence="2">
    <location>
        <begin position="15"/>
        <end position="27"/>
    </location>
</feature>
<name>A0ABM0GNN8_SACKO</name>
<evidence type="ECO:0000313" key="4">
    <source>
        <dbReference type="RefSeq" id="XP_002733961.1"/>
    </source>
</evidence>
<dbReference type="PANTHER" id="PTHR14332:SF3">
    <property type="entry name" value="DISRUPTED IN SCHIZOPHRENIA 1 PROTEIN"/>
    <property type="match status" value="1"/>
</dbReference>